<dbReference type="FunFam" id="2.60.120.330:FF:000005">
    <property type="entry name" value="1-aminocyclopropane-1-carboxylate oxidase homolog 1"/>
    <property type="match status" value="1"/>
</dbReference>
<evidence type="ECO:0000259" key="7">
    <source>
        <dbReference type="PROSITE" id="PS51471"/>
    </source>
</evidence>
<gene>
    <name evidence="9" type="primary">LOC105171689</name>
</gene>
<dbReference type="InParanoid" id="A0A6I9TVR4"/>
<dbReference type="GO" id="GO:0031418">
    <property type="term" value="F:L-ascorbic acid binding"/>
    <property type="evidence" value="ECO:0007669"/>
    <property type="project" value="UniProtKB-KW"/>
</dbReference>
<dbReference type="PANTHER" id="PTHR10209:SF859">
    <property type="entry name" value="OS03G0690500 PROTEIN"/>
    <property type="match status" value="1"/>
</dbReference>
<dbReference type="GO" id="GO:0009805">
    <property type="term" value="P:coumarin biosynthetic process"/>
    <property type="evidence" value="ECO:0007669"/>
    <property type="project" value="UniProtKB-ARBA"/>
</dbReference>
<evidence type="ECO:0000313" key="8">
    <source>
        <dbReference type="Proteomes" id="UP000504604"/>
    </source>
</evidence>
<dbReference type="GO" id="GO:0016706">
    <property type="term" value="F:2-oxoglutarate-dependent dioxygenase activity"/>
    <property type="evidence" value="ECO:0007669"/>
    <property type="project" value="UniProtKB-ARBA"/>
</dbReference>
<dbReference type="Gene3D" id="2.60.120.330">
    <property type="entry name" value="B-lactam Antibiotic, Isopenicillin N Synthase, Chain"/>
    <property type="match status" value="1"/>
</dbReference>
<keyword evidence="8" id="KW-1185">Reference proteome</keyword>
<evidence type="ECO:0000256" key="2">
    <source>
        <dbReference type="ARBA" id="ARBA00022723"/>
    </source>
</evidence>
<keyword evidence="5 6" id="KW-0408">Iron</keyword>
<evidence type="ECO:0000256" key="1">
    <source>
        <dbReference type="ARBA" id="ARBA00008056"/>
    </source>
</evidence>
<accession>A0A6I9TVR4</accession>
<dbReference type="InterPro" id="IPR005123">
    <property type="entry name" value="Oxoglu/Fe-dep_dioxygenase_dom"/>
</dbReference>
<dbReference type="GeneID" id="105171689"/>
<dbReference type="PANTHER" id="PTHR10209">
    <property type="entry name" value="OXIDOREDUCTASE, 2OG-FE II OXYGENASE FAMILY PROTEIN"/>
    <property type="match status" value="1"/>
</dbReference>
<dbReference type="PROSITE" id="PS51471">
    <property type="entry name" value="FE2OG_OXY"/>
    <property type="match status" value="1"/>
</dbReference>
<sequence length="401" mass="44585">MQLEISTSTSVLITLTINFNNSKQSSKKMKIMEAMTGAVDSAASKLDRARELRAFDDTKAGVKGLVDAGVENVPQIFLLPRNNTKSGTGDTAKVNFTIPVIDLQGVEIDSTLRQEIVHRIRHASETWGFFQVVNHGIPVGVLEEMLRGVRRFNEQDVGVKKQFYTRDVSRKFVFNSNFDLYASPAANWRDTFFCFMAPTPPQPQELPASCRDIQIEYSRHVMTLGVRLFGLLSEALGLETSRLTNMDCANGLAFVGHYYPSCPQPELTLGASKHTDDGFLTVVLQDHIGGLQIFAENQWIDVPPVPGALVINIGDLLQLISNDKFKSVEHRVLANREGPRVSVACFFSTALMPSSKLYGPIQDLLSEDNPAKYRETTVEEFFSYSYAKGLDGVSPLLHFKI</sequence>
<evidence type="ECO:0000256" key="3">
    <source>
        <dbReference type="ARBA" id="ARBA00022896"/>
    </source>
</evidence>
<dbReference type="InterPro" id="IPR027443">
    <property type="entry name" value="IPNS-like_sf"/>
</dbReference>
<evidence type="ECO:0000313" key="9">
    <source>
        <dbReference type="RefSeq" id="XP_011091183.1"/>
    </source>
</evidence>
<dbReference type="KEGG" id="sind:105171689"/>
<reference evidence="9" key="1">
    <citation type="submission" date="2025-08" db="UniProtKB">
        <authorList>
            <consortium name="RefSeq"/>
        </authorList>
    </citation>
    <scope>IDENTIFICATION</scope>
</reference>
<dbReference type="RefSeq" id="XP_011091183.1">
    <property type="nucleotide sequence ID" value="XM_011092881.2"/>
</dbReference>
<organism evidence="8 9">
    <name type="scientific">Sesamum indicum</name>
    <name type="common">Oriental sesame</name>
    <name type="synonym">Sesamum orientale</name>
    <dbReference type="NCBI Taxonomy" id="4182"/>
    <lineage>
        <taxon>Eukaryota</taxon>
        <taxon>Viridiplantae</taxon>
        <taxon>Streptophyta</taxon>
        <taxon>Embryophyta</taxon>
        <taxon>Tracheophyta</taxon>
        <taxon>Spermatophyta</taxon>
        <taxon>Magnoliopsida</taxon>
        <taxon>eudicotyledons</taxon>
        <taxon>Gunneridae</taxon>
        <taxon>Pentapetalae</taxon>
        <taxon>asterids</taxon>
        <taxon>lamiids</taxon>
        <taxon>Lamiales</taxon>
        <taxon>Pedaliaceae</taxon>
        <taxon>Sesamum</taxon>
    </lineage>
</organism>
<dbReference type="AlphaFoldDB" id="A0A6I9TVR4"/>
<keyword evidence="3" id="KW-0847">Vitamin C</keyword>
<keyword evidence="4 6" id="KW-0560">Oxidoreductase</keyword>
<protein>
    <submittedName>
        <fullName evidence="9">1-aminocyclopropane-1-carboxylate oxidase homolog 1</fullName>
    </submittedName>
</protein>
<dbReference type="GO" id="GO:0046872">
    <property type="term" value="F:metal ion binding"/>
    <property type="evidence" value="ECO:0007669"/>
    <property type="project" value="UniProtKB-KW"/>
</dbReference>
<evidence type="ECO:0000256" key="6">
    <source>
        <dbReference type="RuleBase" id="RU003682"/>
    </source>
</evidence>
<dbReference type="InterPro" id="IPR044861">
    <property type="entry name" value="IPNS-like_FE2OG_OXY"/>
</dbReference>
<dbReference type="GO" id="GO:0002238">
    <property type="term" value="P:response to molecule of fungal origin"/>
    <property type="evidence" value="ECO:0007669"/>
    <property type="project" value="UniProtKB-ARBA"/>
</dbReference>
<dbReference type="InterPro" id="IPR026992">
    <property type="entry name" value="DIOX_N"/>
</dbReference>
<evidence type="ECO:0000256" key="4">
    <source>
        <dbReference type="ARBA" id="ARBA00023002"/>
    </source>
</evidence>
<comment type="similarity">
    <text evidence="1 6">Belongs to the iron/ascorbate-dependent oxidoreductase family.</text>
</comment>
<dbReference type="Proteomes" id="UP000504604">
    <property type="component" value="Linkage group LG10"/>
</dbReference>
<dbReference type="Pfam" id="PF03171">
    <property type="entry name" value="2OG-FeII_Oxy"/>
    <property type="match status" value="1"/>
</dbReference>
<keyword evidence="2 6" id="KW-0479">Metal-binding</keyword>
<feature type="domain" description="Fe2OG dioxygenase" evidence="7">
    <location>
        <begin position="248"/>
        <end position="350"/>
    </location>
</feature>
<dbReference type="SUPFAM" id="SSF51197">
    <property type="entry name" value="Clavaminate synthase-like"/>
    <property type="match status" value="1"/>
</dbReference>
<proteinExistence type="inferred from homology"/>
<name>A0A6I9TVR4_SESIN</name>
<dbReference type="OrthoDB" id="288590at2759"/>
<evidence type="ECO:0000256" key="5">
    <source>
        <dbReference type="ARBA" id="ARBA00023004"/>
    </source>
</evidence>
<dbReference type="Pfam" id="PF14226">
    <property type="entry name" value="DIOX_N"/>
    <property type="match status" value="1"/>
</dbReference>